<evidence type="ECO:0000313" key="2">
    <source>
        <dbReference type="EMBL" id="GIX81819.1"/>
    </source>
</evidence>
<comment type="caution">
    <text evidence="2">The sequence shown here is derived from an EMBL/GenBank/DDBJ whole genome shotgun (WGS) entry which is preliminary data.</text>
</comment>
<protein>
    <submittedName>
        <fullName evidence="2">Uncharacterized protein</fullName>
    </submittedName>
</protein>
<reference evidence="2 3" key="1">
    <citation type="submission" date="2021-06" db="EMBL/GenBank/DDBJ databases">
        <title>Caerostris darwini draft genome.</title>
        <authorList>
            <person name="Kono N."/>
            <person name="Arakawa K."/>
        </authorList>
    </citation>
    <scope>NUCLEOTIDE SEQUENCE [LARGE SCALE GENOMIC DNA]</scope>
</reference>
<dbReference type="EMBL" id="BPLQ01001444">
    <property type="protein sequence ID" value="GIX81819.1"/>
    <property type="molecule type" value="Genomic_DNA"/>
</dbReference>
<sequence length="89" mass="10030">MGKTIGSPLKTQESDTPKEFPEKPFHPVRENDYKQILHRLFPSSAGRKVYEKRIKTLNGEQEFLTNNPFAFSHIPDGGWRGGGSGEGEK</sequence>
<dbReference type="Proteomes" id="UP001054837">
    <property type="component" value="Unassembled WGS sequence"/>
</dbReference>
<keyword evidence="3" id="KW-1185">Reference proteome</keyword>
<accession>A0AAV4NAG3</accession>
<feature type="compositionally biased region" description="Gly residues" evidence="1">
    <location>
        <begin position="78"/>
        <end position="89"/>
    </location>
</feature>
<feature type="compositionally biased region" description="Basic and acidic residues" evidence="1">
    <location>
        <begin position="12"/>
        <end position="29"/>
    </location>
</feature>
<feature type="region of interest" description="Disordered" evidence="1">
    <location>
        <begin position="1"/>
        <end position="29"/>
    </location>
</feature>
<name>A0AAV4NAG3_9ARAC</name>
<evidence type="ECO:0000313" key="3">
    <source>
        <dbReference type="Proteomes" id="UP001054837"/>
    </source>
</evidence>
<organism evidence="2 3">
    <name type="scientific">Caerostris darwini</name>
    <dbReference type="NCBI Taxonomy" id="1538125"/>
    <lineage>
        <taxon>Eukaryota</taxon>
        <taxon>Metazoa</taxon>
        <taxon>Ecdysozoa</taxon>
        <taxon>Arthropoda</taxon>
        <taxon>Chelicerata</taxon>
        <taxon>Arachnida</taxon>
        <taxon>Araneae</taxon>
        <taxon>Araneomorphae</taxon>
        <taxon>Entelegynae</taxon>
        <taxon>Araneoidea</taxon>
        <taxon>Araneidae</taxon>
        <taxon>Caerostris</taxon>
    </lineage>
</organism>
<proteinExistence type="predicted"/>
<gene>
    <name evidence="2" type="ORF">CDAR_604541</name>
</gene>
<dbReference type="AlphaFoldDB" id="A0AAV4NAG3"/>
<feature type="region of interest" description="Disordered" evidence="1">
    <location>
        <begin position="68"/>
        <end position="89"/>
    </location>
</feature>
<evidence type="ECO:0000256" key="1">
    <source>
        <dbReference type="SAM" id="MobiDB-lite"/>
    </source>
</evidence>